<dbReference type="InterPro" id="IPR010095">
    <property type="entry name" value="Cas12f1-like_TNB"/>
</dbReference>
<evidence type="ECO:0000256" key="5">
    <source>
        <dbReference type="ARBA" id="ARBA00023125"/>
    </source>
</evidence>
<dbReference type="Proteomes" id="UP000677054">
    <property type="component" value="Unassembled WGS sequence"/>
</dbReference>
<dbReference type="PANTHER" id="PTHR36172:SF1">
    <property type="entry name" value="RESOLVASE-RELATED"/>
    <property type="match status" value="1"/>
</dbReference>
<dbReference type="SMR" id="A0A7R9AGC7"/>
<dbReference type="AlphaFoldDB" id="A0A7R9AGC7"/>
<keyword evidence="3" id="KW-0479">Metal-binding</keyword>
<accession>A0A7R9AGC7</accession>
<protein>
    <recommendedName>
        <fullName evidence="12">Transposase</fullName>
    </recommendedName>
</protein>
<feature type="domain" description="Probable transposase IS891/IS1136/IS1341" evidence="7">
    <location>
        <begin position="171"/>
        <end position="281"/>
    </location>
</feature>
<sequence>MRLQAYRFEMIPNGAQTSHLGRFAGACRFVYNKALALQKERHERGEKKLGYAGLCKLLTEWRNSAETPWLKDSPVHPLQQTLKDLERGYTNFFAKRACHPKFKQRGNPQSIRFPDPKQFRLDGANARLFLPKLGWIRLRLSRQVEGELKQATIIESNGRWFVSIQTERECEVPVHPEQQRELALDLGARKDFALAISQDGAMVKTLNAYRKAEGRLRHLQRCLSRKKKGSKNRKKARYKVARCHQKVANQRKDFLHKVSNILTRDYGVIIVEDLKVKDMTKAKVNPRQKNKAILDQGWFMFRQLLEYKAEWRGGLVVTIDPAHTSTTCNACGHRDTENRKSPDKFQCVACGHTMLADQNAAINIQRAGHARLACGEDVSHRASGAASVKQEPTEALVDLMSTKALGISVL</sequence>
<evidence type="ECO:0000259" key="8">
    <source>
        <dbReference type="Pfam" id="PF07282"/>
    </source>
</evidence>
<evidence type="ECO:0000256" key="3">
    <source>
        <dbReference type="ARBA" id="ARBA00022723"/>
    </source>
</evidence>
<evidence type="ECO:0000313" key="10">
    <source>
        <dbReference type="EMBL" id="CAD7253739.1"/>
    </source>
</evidence>
<comment type="similarity">
    <text evidence="1">In the C-terminal section; belongs to the transposase 35 family.</text>
</comment>
<dbReference type="InterPro" id="IPR021027">
    <property type="entry name" value="Transposase_put_HTH"/>
</dbReference>
<evidence type="ECO:0000259" key="9">
    <source>
        <dbReference type="Pfam" id="PF12323"/>
    </source>
</evidence>
<organism evidence="10">
    <name type="scientific">Darwinula stevensoni</name>
    <dbReference type="NCBI Taxonomy" id="69355"/>
    <lineage>
        <taxon>Eukaryota</taxon>
        <taxon>Metazoa</taxon>
        <taxon>Ecdysozoa</taxon>
        <taxon>Arthropoda</taxon>
        <taxon>Crustacea</taxon>
        <taxon>Oligostraca</taxon>
        <taxon>Ostracoda</taxon>
        <taxon>Podocopa</taxon>
        <taxon>Podocopida</taxon>
        <taxon>Darwinulocopina</taxon>
        <taxon>Darwinuloidea</taxon>
        <taxon>Darwinulidae</taxon>
        <taxon>Darwinula</taxon>
    </lineage>
</organism>
<dbReference type="GO" id="GO:0003677">
    <property type="term" value="F:DNA binding"/>
    <property type="evidence" value="ECO:0007669"/>
    <property type="project" value="UniProtKB-KW"/>
</dbReference>
<dbReference type="EMBL" id="CAJPEV010006543">
    <property type="protein sequence ID" value="CAG0904199.1"/>
    <property type="molecule type" value="Genomic_DNA"/>
</dbReference>
<dbReference type="Pfam" id="PF01385">
    <property type="entry name" value="OrfB_IS605"/>
    <property type="match status" value="1"/>
</dbReference>
<dbReference type="GO" id="GO:0006310">
    <property type="term" value="P:DNA recombination"/>
    <property type="evidence" value="ECO:0007669"/>
    <property type="project" value="UniProtKB-KW"/>
</dbReference>
<dbReference type="Pfam" id="PF07282">
    <property type="entry name" value="Cas12f1-like_TNB"/>
    <property type="match status" value="1"/>
</dbReference>
<dbReference type="NCBIfam" id="NF040570">
    <property type="entry name" value="guided_TnpB"/>
    <property type="match status" value="1"/>
</dbReference>
<proteinExistence type="inferred from homology"/>
<keyword evidence="6" id="KW-0233">DNA recombination</keyword>
<dbReference type="GO" id="GO:0046872">
    <property type="term" value="F:metal ion binding"/>
    <property type="evidence" value="ECO:0007669"/>
    <property type="project" value="UniProtKB-KW"/>
</dbReference>
<keyword evidence="5" id="KW-0238">DNA-binding</keyword>
<dbReference type="GO" id="GO:0032196">
    <property type="term" value="P:transposition"/>
    <property type="evidence" value="ECO:0007669"/>
    <property type="project" value="UniProtKB-KW"/>
</dbReference>
<evidence type="ECO:0000256" key="1">
    <source>
        <dbReference type="ARBA" id="ARBA00008761"/>
    </source>
</evidence>
<gene>
    <name evidence="10" type="ORF">DSTB1V02_LOCUS13486</name>
</gene>
<dbReference type="PANTHER" id="PTHR36172">
    <property type="match status" value="1"/>
</dbReference>
<evidence type="ECO:0008006" key="12">
    <source>
        <dbReference type="Google" id="ProtNLM"/>
    </source>
</evidence>
<dbReference type="InterPro" id="IPR051491">
    <property type="entry name" value="Recombinase/Transposase-rel"/>
</dbReference>
<dbReference type="NCBIfam" id="TIGR01766">
    <property type="entry name" value="IS200/IS605 family accessory protein TnpB-like domain"/>
    <property type="match status" value="1"/>
</dbReference>
<evidence type="ECO:0000313" key="11">
    <source>
        <dbReference type="Proteomes" id="UP000677054"/>
    </source>
</evidence>
<evidence type="ECO:0000259" key="7">
    <source>
        <dbReference type="Pfam" id="PF01385"/>
    </source>
</evidence>
<feature type="domain" description="Transposase putative helix-turn-helix" evidence="9">
    <location>
        <begin position="1"/>
        <end position="47"/>
    </location>
</feature>
<dbReference type="OrthoDB" id="10264856at2759"/>
<reference evidence="10" key="1">
    <citation type="submission" date="2020-11" db="EMBL/GenBank/DDBJ databases">
        <authorList>
            <person name="Tran Van P."/>
        </authorList>
    </citation>
    <scope>NUCLEOTIDE SEQUENCE</scope>
</reference>
<dbReference type="EMBL" id="LR906060">
    <property type="protein sequence ID" value="CAD7253739.1"/>
    <property type="molecule type" value="Genomic_DNA"/>
</dbReference>
<keyword evidence="2" id="KW-0815">Transposition</keyword>
<dbReference type="Pfam" id="PF12323">
    <property type="entry name" value="HTH_OrfB_IS605"/>
    <property type="match status" value="1"/>
</dbReference>
<keyword evidence="4" id="KW-0862">Zinc</keyword>
<evidence type="ECO:0000256" key="4">
    <source>
        <dbReference type="ARBA" id="ARBA00022833"/>
    </source>
</evidence>
<evidence type="ECO:0000256" key="2">
    <source>
        <dbReference type="ARBA" id="ARBA00022578"/>
    </source>
</evidence>
<feature type="domain" description="Cas12f1-like TNB" evidence="8">
    <location>
        <begin position="298"/>
        <end position="364"/>
    </location>
</feature>
<evidence type="ECO:0000256" key="6">
    <source>
        <dbReference type="ARBA" id="ARBA00023172"/>
    </source>
</evidence>
<keyword evidence="11" id="KW-1185">Reference proteome</keyword>
<dbReference type="InterPro" id="IPR001959">
    <property type="entry name" value="Transposase"/>
</dbReference>
<name>A0A7R9AGC7_9CRUS</name>